<dbReference type="Proteomes" id="UP000290273">
    <property type="component" value="Unassembled WGS sequence"/>
</dbReference>
<dbReference type="InterPro" id="IPR007253">
    <property type="entry name" value="Cell_wall-bd_2"/>
</dbReference>
<name>A0ABY0EM37_CLOTA</name>
<dbReference type="Pfam" id="PF04122">
    <property type="entry name" value="CW_binding_2"/>
    <property type="match status" value="3"/>
</dbReference>
<dbReference type="PANTHER" id="PTHR30032:SF8">
    <property type="entry name" value="GERMINATION-SPECIFIC N-ACETYLMURAMOYL-L-ALANINE AMIDASE"/>
    <property type="match status" value="1"/>
</dbReference>
<gene>
    <name evidence="3" type="ORF">DP131_11475</name>
</gene>
<dbReference type="Gene3D" id="2.60.40.1220">
    <property type="match status" value="2"/>
</dbReference>
<evidence type="ECO:0000256" key="1">
    <source>
        <dbReference type="ARBA" id="ARBA00022729"/>
    </source>
</evidence>
<sequence>MIMNKKSHKALVSAAVMSLVLTSTLSTTNLQAASEVTRMPGADRFTTAQTVAKESFKKAENVILVNGLGYADSVSATPFAKLKNAPILLTDTLDKPSKDLLTTLTELGAKNIYIVGGKGVVTQTMEKELAKNYTVERIGGNSRYETNAEIAKKVLAKTKAEKAILVNGQDGYADALSVASIAATKGYPIIFGNKNEVPTTIKDAIKDIKEILAVGGEGVLPETVLKAVEAKRIAKGADRFGTNLKVLEHFNGDLKFDNIFVAAGGDDSKSKFADALVASAAAAKHGVPVVLTGLGANKENVDKSVKYIKGKMGDKTKVTVVGGINSVSEAIEKEFKEKKEEVGKAEVKSVEAINLNQIKVVFDTKVHSSTAKDVRNYELDGVRLSKENAIGVSKDGGILITLAKEQAQEKEKTLKIRKGILTDDKSKFIKEKEFKVKFKDLTAPTIKKVEAKANRKVIMEFSEAIFIKGGDKNQALKILAEQLEINGESIDKIGFESSLSKLKNSLKAKETNQDGFYIDGVEYHLEELLPSGTNKLYIPEGKNGQYLSDAAGWVIKENTINFKIEEVTGKAKFKSIKGGTDGNIYVDFDRAMDKNSLKQCKIILNDSDEIQHKAKLAKSDTQIKFEDIANIRTGINTIEISKDLKDAYENKIEDEIRVTFTATKDETKPEVKYVLTVDENTIRVIYSKDVLENVARNIGNYTLKDSKGNKVTISRVEKVSADIYDVILKERLDGLKYTLAVNNTMDPSGNIMSDYITTIKGAEVTPIINEVINMGKEKDGKRERIAILFGQEMKSSTINKVNNYKFKDADGKVRDLPSDTKITVSRDGKIARLELPEAYVVKEKDKKIDDKLSPKIVTAIIIKDNVESASGVKMEAGETQDIKALSASKVKICAEPMTLKKDDDTVIVELKYTGSIDKVENKDEFKFKAGEKEIITNRINVKGDFIEFRFKDEDADLIERAGVDVQLIELGEVIDFAGQTTDKEDLKENKFKGIYHNEIAPELLYKKNSGYINVEKGDKAGDKDWIVNVVEGKITIKFNTKIDKRSSNKDCFTFISDQSSNLEIKSTEVKDNTIIYTLTEEGKKRLQKVKADGKDLTHEIIVIPKDVQRIESKEDLDGNSKKFKSLEKGEKLKFRVTVKEEDIKN</sequence>
<feature type="signal peptide" evidence="2">
    <location>
        <begin position="1"/>
        <end position="32"/>
    </location>
</feature>
<proteinExistence type="predicted"/>
<dbReference type="EMBL" id="QMAU01000046">
    <property type="protein sequence ID" value="RXI53071.1"/>
    <property type="molecule type" value="Genomic_DNA"/>
</dbReference>
<protein>
    <submittedName>
        <fullName evidence="3">Cell wall-binding repeat-containing protein</fullName>
    </submittedName>
</protein>
<feature type="chain" id="PRO_5047271318" evidence="2">
    <location>
        <begin position="33"/>
        <end position="1145"/>
    </location>
</feature>
<reference evidence="3 4" key="1">
    <citation type="submission" date="2018-06" db="EMBL/GenBank/DDBJ databases">
        <title>Genome conservation of Clostridium tetani.</title>
        <authorList>
            <person name="Bruggemann H."/>
            <person name="Popoff M.R."/>
        </authorList>
    </citation>
    <scope>NUCLEOTIDE SEQUENCE [LARGE SCALE GENOMIC DNA]</scope>
    <source>
        <strain evidence="3 4">63.05</strain>
    </source>
</reference>
<organism evidence="3 4">
    <name type="scientific">Clostridium tetani</name>
    <dbReference type="NCBI Taxonomy" id="1513"/>
    <lineage>
        <taxon>Bacteria</taxon>
        <taxon>Bacillati</taxon>
        <taxon>Bacillota</taxon>
        <taxon>Clostridia</taxon>
        <taxon>Eubacteriales</taxon>
        <taxon>Clostridiaceae</taxon>
        <taxon>Clostridium</taxon>
    </lineage>
</organism>
<keyword evidence="1 2" id="KW-0732">Signal</keyword>
<accession>A0ABY0EM37</accession>
<comment type="caution">
    <text evidence="3">The sequence shown here is derived from an EMBL/GenBank/DDBJ whole genome shotgun (WGS) entry which is preliminary data.</text>
</comment>
<evidence type="ECO:0000313" key="3">
    <source>
        <dbReference type="EMBL" id="RXI53071.1"/>
    </source>
</evidence>
<dbReference type="InterPro" id="IPR051922">
    <property type="entry name" value="Bact_Sporulation_Assoc"/>
</dbReference>
<dbReference type="PANTHER" id="PTHR30032">
    <property type="entry name" value="N-ACETYLMURAMOYL-L-ALANINE AMIDASE-RELATED"/>
    <property type="match status" value="1"/>
</dbReference>
<evidence type="ECO:0000256" key="2">
    <source>
        <dbReference type="SAM" id="SignalP"/>
    </source>
</evidence>
<evidence type="ECO:0000313" key="4">
    <source>
        <dbReference type="Proteomes" id="UP000290273"/>
    </source>
</evidence>
<dbReference type="Gene3D" id="3.40.50.12090">
    <property type="match status" value="2"/>
</dbReference>
<dbReference type="InterPro" id="IPR014755">
    <property type="entry name" value="Cu-Rt/internalin_Ig-like"/>
</dbReference>